<keyword evidence="2" id="KW-0812">Transmembrane</keyword>
<feature type="compositionally biased region" description="Polar residues" evidence="1">
    <location>
        <begin position="675"/>
        <end position="689"/>
    </location>
</feature>
<feature type="region of interest" description="Disordered" evidence="1">
    <location>
        <begin position="107"/>
        <end position="243"/>
    </location>
</feature>
<evidence type="ECO:0000256" key="2">
    <source>
        <dbReference type="SAM" id="Phobius"/>
    </source>
</evidence>
<feature type="transmembrane region" description="Helical" evidence="2">
    <location>
        <begin position="30"/>
        <end position="47"/>
    </location>
</feature>
<dbReference type="PANTHER" id="PTHR33870:SF4">
    <property type="entry name" value="CARDIOMYOPATHY-ASSOCIATED PROTEIN"/>
    <property type="match status" value="1"/>
</dbReference>
<reference evidence="3 4" key="1">
    <citation type="submission" date="2024-01" db="EMBL/GenBank/DDBJ databases">
        <title>Genome assemblies of Stephania.</title>
        <authorList>
            <person name="Yang L."/>
        </authorList>
    </citation>
    <scope>NUCLEOTIDE SEQUENCE [LARGE SCALE GENOMIC DNA]</scope>
    <source>
        <strain evidence="3">JXDWG</strain>
        <tissue evidence="3">Leaf</tissue>
    </source>
</reference>
<accession>A0AAP0KW84</accession>
<feature type="compositionally biased region" description="Polar residues" evidence="1">
    <location>
        <begin position="621"/>
        <end position="633"/>
    </location>
</feature>
<name>A0AAP0KW84_9MAGN</name>
<sequence>MGVNTVKNGIQSCKNFFSSVKNCYQSVSDHPFILALVFTLIVLYRFLPSLLIYLISSSPILICTAVLLRAFLGSGSHYHHDLHDLHHQHPHQLTRIESKRTVKARVIDDNNDNTNFNPNFSLSGETRPRKKWHVRDRTSDRKIIFSLRSARDRSSKNQKKYTQMGNADETQQSGPIDDDDDDHVPLLDSKPVPSDGLVEVASDDTERSIDGSGDSDEDGSNGGGEEKIGEENSGNAAVTWTEDDQKNLMDLGTSEMERNQRLESLIAKRRLRKSFGRSPERNLIDLETNDPPPLQFPAIAAIKTNPFDIPFESNEGEELPPIPGSAPSILIPRRNPFDIPYDPLEERPNLSGDSFHQEFMAILNKDMFCRHESFSLGSTFVDVPRSDDFDTKFNNYFATEAMRLQGTGYQSTQASVGKENKYKVSSSTNAMLPPIPAQISVKKPIQEGNQSSTDHPLTPVVMKKDSPKPVDALETIDEEKGEAGLNEVDDGRTEKDYFSWESAVAHENQNDPPLEMIDKMPNHMNNDNDLDQLGDTDSENNDYIELTDNAMEIQSSENDSDHNKPVDPVYDSSPHGNTESLFSVDKEVALSSANSIDSDMVVEVSEFGSPRIERTFSFRDQGSTHSNVNSETEIGSGDNGTSELDEPASTKVIKTDLISDEVLGGEHESNDSREQQVIISQNPSSINNEIHTEVH</sequence>
<feature type="region of interest" description="Disordered" evidence="1">
    <location>
        <begin position="621"/>
        <end position="695"/>
    </location>
</feature>
<feature type="compositionally biased region" description="Basic and acidic residues" evidence="1">
    <location>
        <begin position="135"/>
        <end position="155"/>
    </location>
</feature>
<protein>
    <submittedName>
        <fullName evidence="3">Uncharacterized protein</fullName>
    </submittedName>
</protein>
<organism evidence="3 4">
    <name type="scientific">Stephania cephalantha</name>
    <dbReference type="NCBI Taxonomy" id="152367"/>
    <lineage>
        <taxon>Eukaryota</taxon>
        <taxon>Viridiplantae</taxon>
        <taxon>Streptophyta</taxon>
        <taxon>Embryophyta</taxon>
        <taxon>Tracheophyta</taxon>
        <taxon>Spermatophyta</taxon>
        <taxon>Magnoliopsida</taxon>
        <taxon>Ranunculales</taxon>
        <taxon>Menispermaceae</taxon>
        <taxon>Menispermoideae</taxon>
        <taxon>Cissampelideae</taxon>
        <taxon>Stephania</taxon>
    </lineage>
</organism>
<dbReference type="Proteomes" id="UP001419268">
    <property type="component" value="Unassembled WGS sequence"/>
</dbReference>
<feature type="compositionally biased region" description="Polar residues" evidence="1">
    <location>
        <begin position="160"/>
        <end position="174"/>
    </location>
</feature>
<evidence type="ECO:0000313" key="3">
    <source>
        <dbReference type="EMBL" id="KAK9159004.1"/>
    </source>
</evidence>
<feature type="region of interest" description="Disordered" evidence="1">
    <location>
        <begin position="555"/>
        <end position="578"/>
    </location>
</feature>
<dbReference type="AlphaFoldDB" id="A0AAP0KW84"/>
<dbReference type="PANTHER" id="PTHR33870">
    <property type="entry name" value="CARDIOMYOPATHY-ASSOCIATED PROTEIN"/>
    <property type="match status" value="1"/>
</dbReference>
<gene>
    <name evidence="3" type="ORF">Scep_005578</name>
</gene>
<dbReference type="EMBL" id="JBBNAG010000002">
    <property type="protein sequence ID" value="KAK9159004.1"/>
    <property type="molecule type" value="Genomic_DNA"/>
</dbReference>
<keyword evidence="4" id="KW-1185">Reference proteome</keyword>
<comment type="caution">
    <text evidence="3">The sequence shown here is derived from an EMBL/GenBank/DDBJ whole genome shotgun (WGS) entry which is preliminary data.</text>
</comment>
<feature type="compositionally biased region" description="Basic and acidic residues" evidence="1">
    <location>
        <begin position="664"/>
        <end position="674"/>
    </location>
</feature>
<keyword evidence="2" id="KW-1133">Transmembrane helix</keyword>
<evidence type="ECO:0000256" key="1">
    <source>
        <dbReference type="SAM" id="MobiDB-lite"/>
    </source>
</evidence>
<keyword evidence="2" id="KW-0472">Membrane</keyword>
<evidence type="ECO:0000313" key="4">
    <source>
        <dbReference type="Proteomes" id="UP001419268"/>
    </source>
</evidence>
<proteinExistence type="predicted"/>